<comment type="caution">
    <text evidence="1">The sequence shown here is derived from an EMBL/GenBank/DDBJ whole genome shotgun (WGS) entry which is preliminary data.</text>
</comment>
<proteinExistence type="predicted"/>
<keyword evidence="2" id="KW-1185">Reference proteome</keyword>
<accession>A0A812L257</accession>
<dbReference type="AlphaFoldDB" id="A0A812L257"/>
<gene>
    <name evidence="1" type="ORF">SNEC2469_LOCUS4259</name>
</gene>
<dbReference type="OrthoDB" id="424175at2759"/>
<dbReference type="Proteomes" id="UP000601435">
    <property type="component" value="Unassembled WGS sequence"/>
</dbReference>
<evidence type="ECO:0000313" key="2">
    <source>
        <dbReference type="Proteomes" id="UP000601435"/>
    </source>
</evidence>
<name>A0A812L257_9DINO</name>
<organism evidence="1 2">
    <name type="scientific">Symbiodinium necroappetens</name>
    <dbReference type="NCBI Taxonomy" id="1628268"/>
    <lineage>
        <taxon>Eukaryota</taxon>
        <taxon>Sar</taxon>
        <taxon>Alveolata</taxon>
        <taxon>Dinophyceae</taxon>
        <taxon>Suessiales</taxon>
        <taxon>Symbiodiniaceae</taxon>
        <taxon>Symbiodinium</taxon>
    </lineage>
</organism>
<reference evidence="1" key="1">
    <citation type="submission" date="2021-02" db="EMBL/GenBank/DDBJ databases">
        <authorList>
            <person name="Dougan E. K."/>
            <person name="Rhodes N."/>
            <person name="Thang M."/>
            <person name="Chan C."/>
        </authorList>
    </citation>
    <scope>NUCLEOTIDE SEQUENCE</scope>
</reference>
<sequence length="213" mass="23311">MVEPVSATVLATGLAADFFAGWLAKKAFFQGCRTVKDTLDCCLEKDLVKTTQRALGLLAGELRQGSLGMFEAGRDPGWSAQAPPRPSKVDGCWTTVLDDLIMGLMLYAETACASLQKNGPATEKRLRSFVPRYASLDKKRAQIELIVCSFIRSAQHKTLLEKIESKTAEYAEDILWDTIEEPLKEAVGAIVQDVMGSAVPDALSLFIHFLEVV</sequence>
<dbReference type="EMBL" id="CAJNJA010008752">
    <property type="protein sequence ID" value="CAE7239999.1"/>
    <property type="molecule type" value="Genomic_DNA"/>
</dbReference>
<evidence type="ECO:0000313" key="1">
    <source>
        <dbReference type="EMBL" id="CAE7239999.1"/>
    </source>
</evidence>
<protein>
    <submittedName>
        <fullName evidence="1">Uncharacterized protein</fullName>
    </submittedName>
</protein>